<gene>
    <name evidence="1" type="ORF">ICJ85_01110</name>
</gene>
<dbReference type="EMBL" id="JACVXD010000001">
    <property type="protein sequence ID" value="MBD0822606.1"/>
    <property type="molecule type" value="Genomic_DNA"/>
</dbReference>
<evidence type="ECO:0000313" key="2">
    <source>
        <dbReference type="Proteomes" id="UP000621516"/>
    </source>
</evidence>
<dbReference type="Proteomes" id="UP000621516">
    <property type="component" value="Unassembled WGS sequence"/>
</dbReference>
<comment type="caution">
    <text evidence="1">The sequence shown here is derived from an EMBL/GenBank/DDBJ whole genome shotgun (WGS) entry which is preliminary data.</text>
</comment>
<dbReference type="AlphaFoldDB" id="A0A8J6Q6Q3"/>
<reference evidence="1 2" key="1">
    <citation type="journal article" date="2018" name="J. Microbiol.">
        <title>Aestuariibaculum marinum sp. nov., a marine bacterium isolated from seawater in South Korea.</title>
        <authorList>
            <person name="Choi J."/>
            <person name="Lee D."/>
            <person name="Jang J.H."/>
            <person name="Cha S."/>
            <person name="Seo T."/>
        </authorList>
    </citation>
    <scope>NUCLEOTIDE SEQUENCE [LARGE SCALE GENOMIC DNA]</scope>
    <source>
        <strain evidence="1 2">IP7</strain>
    </source>
</reference>
<evidence type="ECO:0000313" key="1">
    <source>
        <dbReference type="EMBL" id="MBD0822606.1"/>
    </source>
</evidence>
<name>A0A8J6Q6Q3_9FLAO</name>
<organism evidence="1 2">
    <name type="scientific">Aestuariibaculum marinum</name>
    <dbReference type="NCBI Taxonomy" id="2683592"/>
    <lineage>
        <taxon>Bacteria</taxon>
        <taxon>Pseudomonadati</taxon>
        <taxon>Bacteroidota</taxon>
        <taxon>Flavobacteriia</taxon>
        <taxon>Flavobacteriales</taxon>
        <taxon>Flavobacteriaceae</taxon>
    </lineage>
</organism>
<dbReference type="Gene3D" id="2.10.109.10">
    <property type="entry name" value="Umud Fragment, subunit A"/>
    <property type="match status" value="1"/>
</dbReference>
<evidence type="ECO:0008006" key="3">
    <source>
        <dbReference type="Google" id="ProtNLM"/>
    </source>
</evidence>
<keyword evidence="2" id="KW-1185">Reference proteome</keyword>
<sequence length="237" mass="27472">MRSPEEIRKIFKDNNITGYRLSIDLDVTQVGADKFLNGETKKPYKSTIEMYNSYIDNGFKSTVIESINKTNTDFIPEGKVIKDENYPSKQVFVIPVKGRGGLENALFDEIMFKQLETETLTIKEPSSNGSKYFKIEVEGISMDDGSKKSLAEGDWAYCRSISKQYWKSKFHTHKYDIFCFFHNERGIIFKRIKDQDTETGELLLESLHPDKKQFPDFRIKVSECSYICNVIKVLSEF</sequence>
<protein>
    <recommendedName>
        <fullName evidence="3">Peptidase S24/S26A/S26B/S26C domain-containing protein</fullName>
    </recommendedName>
</protein>
<accession>A0A8J6Q6Q3</accession>
<dbReference type="RefSeq" id="WP_188221923.1">
    <property type="nucleotide sequence ID" value="NZ_JACVXD010000001.1"/>
</dbReference>
<proteinExistence type="predicted"/>